<name>A0A0E3LEC3_9EURY</name>
<dbReference type="KEGG" id="msj:MSSAC_4181"/>
<dbReference type="EMBL" id="CP009508">
    <property type="protein sequence ID" value="AKB38771.1"/>
    <property type="molecule type" value="Genomic_DNA"/>
</dbReference>
<organism evidence="3 4">
    <name type="scientific">Methanosarcina siciliae C2J</name>
    <dbReference type="NCBI Taxonomy" id="1434118"/>
    <lineage>
        <taxon>Archaea</taxon>
        <taxon>Methanobacteriati</taxon>
        <taxon>Methanobacteriota</taxon>
        <taxon>Stenosarchaea group</taxon>
        <taxon>Methanomicrobia</taxon>
        <taxon>Methanosarcinales</taxon>
        <taxon>Methanosarcinaceae</taxon>
        <taxon>Methanosarcina</taxon>
    </lineage>
</organism>
<dbReference type="PANTHER" id="PTHR43300">
    <property type="entry name" value="ACETYLTRANSFERASE"/>
    <property type="match status" value="1"/>
</dbReference>
<protein>
    <submittedName>
        <fullName evidence="3">2,3,4,5-tetrahydropyridine-2,6-dicarboxylate N-acetyltransferase</fullName>
        <ecNumber evidence="3">2.3.1.89</ecNumber>
    </submittedName>
</protein>
<dbReference type="PROSITE" id="PS00101">
    <property type="entry name" value="HEXAPEP_TRANSFERASES"/>
    <property type="match status" value="1"/>
</dbReference>
<evidence type="ECO:0000256" key="1">
    <source>
        <dbReference type="ARBA" id="ARBA00022679"/>
    </source>
</evidence>
<dbReference type="GO" id="GO:0047200">
    <property type="term" value="F:tetrahydrodipicolinate N-acetyltransferase activity"/>
    <property type="evidence" value="ECO:0007669"/>
    <property type="project" value="UniProtKB-EC"/>
</dbReference>
<proteinExistence type="predicted"/>
<dbReference type="InterPro" id="IPR018357">
    <property type="entry name" value="Hexapep_transf_CS"/>
</dbReference>
<evidence type="ECO:0000313" key="3">
    <source>
        <dbReference type="EMBL" id="AKB38771.1"/>
    </source>
</evidence>
<dbReference type="InterPro" id="IPR011004">
    <property type="entry name" value="Trimer_LpxA-like_sf"/>
</dbReference>
<keyword evidence="3" id="KW-0012">Acyltransferase</keyword>
<dbReference type="InterPro" id="IPR020019">
    <property type="entry name" value="AcTrfase_PglD-like"/>
</dbReference>
<feature type="domain" description="PglD N-terminal" evidence="2">
    <location>
        <begin position="20"/>
        <end position="98"/>
    </location>
</feature>
<dbReference type="EC" id="2.3.1.89" evidence="3"/>
<dbReference type="Gene3D" id="2.160.10.10">
    <property type="entry name" value="Hexapeptide repeat proteins"/>
    <property type="match status" value="1"/>
</dbReference>
<dbReference type="InterPro" id="IPR001451">
    <property type="entry name" value="Hexapep"/>
</dbReference>
<reference evidence="3 4" key="1">
    <citation type="submission" date="2014-07" db="EMBL/GenBank/DDBJ databases">
        <title>Methanogenic archaea and the global carbon cycle.</title>
        <authorList>
            <person name="Henriksen J.R."/>
            <person name="Luke J."/>
            <person name="Reinhart S."/>
            <person name="Benedict M.N."/>
            <person name="Youngblut N.D."/>
            <person name="Metcalf M.E."/>
            <person name="Whitaker R.J."/>
            <person name="Metcalf W.W."/>
        </authorList>
    </citation>
    <scope>NUCLEOTIDE SEQUENCE [LARGE SCALE GENOMIC DNA]</scope>
    <source>
        <strain evidence="3 4">C2J</strain>
    </source>
</reference>
<dbReference type="Pfam" id="PF17836">
    <property type="entry name" value="PglD_N"/>
    <property type="match status" value="1"/>
</dbReference>
<sequence>MRIHLKPGFSTESSPSLNYIIWGAKGHAMVVRDVLDNHYNCHLLAVFDNNTNLESPYSDVPLLYLREGFEEWFSSLNVPSPLGFVVAMGGARGKDRLFTAEYLTSFGLQPVSFIHPWTSVCSNVVFGDGIQIMAGACISAKVNIGDQTIVNHMANVDHECILGKGVHIAPGATLAGCVTVQDRVMIGAGATILPNLTIEEDAIVGAGAVVTKDVDAGSVVIGVPARRKDQ</sequence>
<dbReference type="HOGENOM" id="CLU_081811_2_0_2"/>
<dbReference type="SUPFAM" id="SSF51161">
    <property type="entry name" value="Trimeric LpxA-like enzymes"/>
    <property type="match status" value="1"/>
</dbReference>
<dbReference type="PANTHER" id="PTHR43300:SF7">
    <property type="entry name" value="UDP-N-ACETYLBACILLOSAMINE N-ACETYLTRANSFERASE"/>
    <property type="match status" value="1"/>
</dbReference>
<gene>
    <name evidence="3" type="ORF">MSSAC_4181</name>
</gene>
<dbReference type="STRING" id="1434118.MSSAC_4181"/>
<dbReference type="CDD" id="cd03360">
    <property type="entry name" value="LbH_AT_putative"/>
    <property type="match status" value="1"/>
</dbReference>
<accession>A0A0E3LEC3</accession>
<dbReference type="NCBIfam" id="TIGR03570">
    <property type="entry name" value="NeuD_NnaD"/>
    <property type="match status" value="1"/>
</dbReference>
<dbReference type="Proteomes" id="UP000033123">
    <property type="component" value="Chromosome"/>
</dbReference>
<dbReference type="InterPro" id="IPR050179">
    <property type="entry name" value="Trans_hexapeptide_repeat"/>
</dbReference>
<dbReference type="InterPro" id="IPR041561">
    <property type="entry name" value="PglD_N"/>
</dbReference>
<dbReference type="Pfam" id="PF00132">
    <property type="entry name" value="Hexapep"/>
    <property type="match status" value="1"/>
</dbReference>
<evidence type="ECO:0000313" key="4">
    <source>
        <dbReference type="Proteomes" id="UP000033123"/>
    </source>
</evidence>
<dbReference type="AlphaFoldDB" id="A0A0E3LEC3"/>
<dbReference type="RefSeq" id="WP_048185212.1">
    <property type="nucleotide sequence ID" value="NZ_CP009508.1"/>
</dbReference>
<dbReference type="GeneID" id="24873921"/>
<keyword evidence="1 3" id="KW-0808">Transferase</keyword>
<dbReference type="PATRIC" id="fig|1434118.4.peg.5362"/>
<evidence type="ECO:0000259" key="2">
    <source>
        <dbReference type="Pfam" id="PF17836"/>
    </source>
</evidence>